<organism evidence="3 4">
    <name type="scientific">Mediterraneibacter gnavus</name>
    <name type="common">Ruminococcus gnavus</name>
    <dbReference type="NCBI Taxonomy" id="33038"/>
    <lineage>
        <taxon>Bacteria</taxon>
        <taxon>Bacillati</taxon>
        <taxon>Bacillota</taxon>
        <taxon>Clostridia</taxon>
        <taxon>Lachnospirales</taxon>
        <taxon>Lachnospiraceae</taxon>
        <taxon>Mediterraneibacter</taxon>
    </lineage>
</organism>
<dbReference type="NCBIfam" id="TIGR00180">
    <property type="entry name" value="parB_part"/>
    <property type="match status" value="1"/>
</dbReference>
<dbReference type="Pfam" id="PF02195">
    <property type="entry name" value="ParB_N"/>
    <property type="match status" value="1"/>
</dbReference>
<dbReference type="SUPFAM" id="SSF110849">
    <property type="entry name" value="ParB/Sulfiredoxin"/>
    <property type="match status" value="1"/>
</dbReference>
<dbReference type="Proteomes" id="UP001212160">
    <property type="component" value="Unassembled WGS sequence"/>
</dbReference>
<dbReference type="SMART" id="SM00470">
    <property type="entry name" value="ParB"/>
    <property type="match status" value="1"/>
</dbReference>
<dbReference type="PANTHER" id="PTHR33375">
    <property type="entry name" value="CHROMOSOME-PARTITIONING PROTEIN PARB-RELATED"/>
    <property type="match status" value="1"/>
</dbReference>
<gene>
    <name evidence="3" type="ORF">PNW85_13045</name>
</gene>
<dbReference type="GO" id="GO:0007059">
    <property type="term" value="P:chromosome segregation"/>
    <property type="evidence" value="ECO:0007669"/>
    <property type="project" value="TreeGrafter"/>
</dbReference>
<evidence type="ECO:0000313" key="3">
    <source>
        <dbReference type="EMBL" id="MDB8687582.1"/>
    </source>
</evidence>
<dbReference type="SUPFAM" id="SSF109709">
    <property type="entry name" value="KorB DNA-binding domain-like"/>
    <property type="match status" value="1"/>
</dbReference>
<reference evidence="3" key="1">
    <citation type="submission" date="2023-01" db="EMBL/GenBank/DDBJ databases">
        <title>Human gut microbiome strain richness.</title>
        <authorList>
            <person name="Chen-Liaw A."/>
        </authorList>
    </citation>
    <scope>NUCLEOTIDE SEQUENCE</scope>
    <source>
        <strain evidence="3">RTP21484st1_H11_RTP21484_190118</strain>
    </source>
</reference>
<protein>
    <submittedName>
        <fullName evidence="3">ParB/RepB/Spo0J family partition protein</fullName>
    </submittedName>
</protein>
<comment type="caution">
    <text evidence="3">The sequence shown here is derived from an EMBL/GenBank/DDBJ whole genome shotgun (WGS) entry which is preliminary data.</text>
</comment>
<dbReference type="InterPro" id="IPR050336">
    <property type="entry name" value="Chromosome_partition/occlusion"/>
</dbReference>
<dbReference type="Gene3D" id="3.90.1530.30">
    <property type="match status" value="1"/>
</dbReference>
<dbReference type="GO" id="GO:0005694">
    <property type="term" value="C:chromosome"/>
    <property type="evidence" value="ECO:0007669"/>
    <property type="project" value="TreeGrafter"/>
</dbReference>
<dbReference type="PANTHER" id="PTHR33375:SF1">
    <property type="entry name" value="CHROMOSOME-PARTITIONING PROTEIN PARB-RELATED"/>
    <property type="match status" value="1"/>
</dbReference>
<evidence type="ECO:0000313" key="4">
    <source>
        <dbReference type="Proteomes" id="UP001212160"/>
    </source>
</evidence>
<dbReference type="AlphaFoldDB" id="A0AAW6DKI5"/>
<accession>A0AAW6DKI5</accession>
<dbReference type="InterPro" id="IPR004437">
    <property type="entry name" value="ParB/RepB/Spo0J"/>
</dbReference>
<dbReference type="RefSeq" id="WP_118688887.1">
    <property type="nucleotide sequence ID" value="NZ_DAWDPA010000038.1"/>
</dbReference>
<comment type="similarity">
    <text evidence="1">Belongs to the ParB family.</text>
</comment>
<proteinExistence type="inferred from homology"/>
<dbReference type="InterPro" id="IPR003115">
    <property type="entry name" value="ParB_N"/>
</dbReference>
<evidence type="ECO:0000259" key="2">
    <source>
        <dbReference type="SMART" id="SM00470"/>
    </source>
</evidence>
<sequence length="304" mass="34880">MARRVNKEIQLTSYEDLLGVEENEVLSDQIMELPISELHDFKNHPFQVREDDEMEKLSESVKEYGVLNPALARPKVDGGYELISGHRRKLASIRSHRETMPVIVRDYSDDEAVAIMVDSNIQRENILPSEKAYAYKMKSEALKHQGISSGYKENTSSIIGKEAGDSGRTVQRYIRLTELIPELLEAVDKEKIKFMPAVFLSYLSQSEQQWVSQCITKNRCGVSIDKAKKLKEYSEANELTELAVELILLGEKREVMSVTLPEKRIRQYFPKEYGKEQIENIIISLLEQWKQNEERGEAHGADTV</sequence>
<dbReference type="EMBL" id="JAQMLA010000042">
    <property type="protein sequence ID" value="MDB8687582.1"/>
    <property type="molecule type" value="Genomic_DNA"/>
</dbReference>
<feature type="domain" description="ParB-like N-terminal" evidence="2">
    <location>
        <begin position="31"/>
        <end position="121"/>
    </location>
</feature>
<evidence type="ECO:0000256" key="1">
    <source>
        <dbReference type="ARBA" id="ARBA00006295"/>
    </source>
</evidence>
<dbReference type="InterPro" id="IPR036086">
    <property type="entry name" value="ParB/Sulfiredoxin_sf"/>
</dbReference>
<name>A0AAW6DKI5_MEDGN</name>
<dbReference type="Gene3D" id="1.10.10.2830">
    <property type="match status" value="1"/>
</dbReference>
<dbReference type="CDD" id="cd16407">
    <property type="entry name" value="ParB_N_like"/>
    <property type="match status" value="1"/>
</dbReference>
<dbReference type="GO" id="GO:0003677">
    <property type="term" value="F:DNA binding"/>
    <property type="evidence" value="ECO:0007669"/>
    <property type="project" value="InterPro"/>
</dbReference>